<protein>
    <submittedName>
        <fullName evidence="2">Uncharacterized protein</fullName>
    </submittedName>
</protein>
<dbReference type="Proteomes" id="UP000541610">
    <property type="component" value="Unassembled WGS sequence"/>
</dbReference>
<dbReference type="AlphaFoldDB" id="A0A7J6PP54"/>
<dbReference type="OrthoDB" id="10618194at2759"/>
<comment type="caution">
    <text evidence="2">The sequence shown here is derived from an EMBL/GenBank/DDBJ whole genome shotgun (WGS) entry which is preliminary data.</text>
</comment>
<keyword evidence="1" id="KW-0732">Signal</keyword>
<gene>
    <name evidence="2" type="ORF">FOZ60_000039</name>
</gene>
<evidence type="ECO:0000256" key="1">
    <source>
        <dbReference type="SAM" id="SignalP"/>
    </source>
</evidence>
<name>A0A7J6PP54_PEROL</name>
<proteinExistence type="predicted"/>
<feature type="signal peptide" evidence="1">
    <location>
        <begin position="1"/>
        <end position="16"/>
    </location>
</feature>
<organism evidence="2 3">
    <name type="scientific">Perkinsus olseni</name>
    <name type="common">Perkinsus atlanticus</name>
    <dbReference type="NCBI Taxonomy" id="32597"/>
    <lineage>
        <taxon>Eukaryota</taxon>
        <taxon>Sar</taxon>
        <taxon>Alveolata</taxon>
        <taxon>Perkinsozoa</taxon>
        <taxon>Perkinsea</taxon>
        <taxon>Perkinsida</taxon>
        <taxon>Perkinsidae</taxon>
        <taxon>Perkinsus</taxon>
    </lineage>
</organism>
<accession>A0A7J6PP54</accession>
<reference evidence="2 3" key="1">
    <citation type="submission" date="2020-04" db="EMBL/GenBank/DDBJ databases">
        <title>Perkinsus olseni comparative genomics.</title>
        <authorList>
            <person name="Bogema D.R."/>
        </authorList>
    </citation>
    <scope>NUCLEOTIDE SEQUENCE [LARGE SCALE GENOMIC DNA]</scope>
    <source>
        <strain evidence="2">00978-12</strain>
    </source>
</reference>
<feature type="chain" id="PRO_5029846125" evidence="1">
    <location>
        <begin position="17"/>
        <end position="273"/>
    </location>
</feature>
<evidence type="ECO:0000313" key="3">
    <source>
        <dbReference type="Proteomes" id="UP000541610"/>
    </source>
</evidence>
<evidence type="ECO:0000313" key="2">
    <source>
        <dbReference type="EMBL" id="KAF4697687.1"/>
    </source>
</evidence>
<dbReference type="EMBL" id="JABANP010000001">
    <property type="protein sequence ID" value="KAF4697687.1"/>
    <property type="molecule type" value="Genomic_DNA"/>
</dbReference>
<sequence length="273" mass="30589">MKFVNWLLLLVTPSSASMTPEASIPQFPRVVSIEEVGKFSTIRKPFDMTLDVYNGSYVAATFAVSGQRPFIDGTYPLRGSNGAYTIDFDVSSGLSEVSRWYDHIGSLYPNVTFEEGDLETITYRADHDSLLTKFGGEELELYRVGFDLAPGEFQREDPYMSVWCNMHGATMDIVAKCNGQATDRFSFPLERYNVPHAIYGIEPGADVDELLRQIGQICPNTIVQDGDLYDVTFATRDFAFFQLGGTRFTLSRVPFEGPPPSLRQRRTSVTTFS</sequence>